<dbReference type="AlphaFoldDB" id="A0A5B7EK37"/>
<keyword evidence="2" id="KW-1185">Reference proteome</keyword>
<evidence type="ECO:0000313" key="2">
    <source>
        <dbReference type="Proteomes" id="UP000324222"/>
    </source>
</evidence>
<comment type="caution">
    <text evidence="1">The sequence shown here is derived from an EMBL/GenBank/DDBJ whole genome shotgun (WGS) entry which is preliminary data.</text>
</comment>
<protein>
    <submittedName>
        <fullName evidence="1">Uncharacterized protein</fullName>
    </submittedName>
</protein>
<name>A0A5B7EK37_PORTR</name>
<gene>
    <name evidence="1" type="ORF">E2C01_027036</name>
</gene>
<accession>A0A5B7EK37</accession>
<proteinExistence type="predicted"/>
<organism evidence="1 2">
    <name type="scientific">Portunus trituberculatus</name>
    <name type="common">Swimming crab</name>
    <name type="synonym">Neptunus trituberculatus</name>
    <dbReference type="NCBI Taxonomy" id="210409"/>
    <lineage>
        <taxon>Eukaryota</taxon>
        <taxon>Metazoa</taxon>
        <taxon>Ecdysozoa</taxon>
        <taxon>Arthropoda</taxon>
        <taxon>Crustacea</taxon>
        <taxon>Multicrustacea</taxon>
        <taxon>Malacostraca</taxon>
        <taxon>Eumalacostraca</taxon>
        <taxon>Eucarida</taxon>
        <taxon>Decapoda</taxon>
        <taxon>Pleocyemata</taxon>
        <taxon>Brachyura</taxon>
        <taxon>Eubrachyura</taxon>
        <taxon>Portunoidea</taxon>
        <taxon>Portunidae</taxon>
        <taxon>Portuninae</taxon>
        <taxon>Portunus</taxon>
    </lineage>
</organism>
<dbReference type="Proteomes" id="UP000324222">
    <property type="component" value="Unassembled WGS sequence"/>
</dbReference>
<dbReference type="EMBL" id="VSRR010002882">
    <property type="protein sequence ID" value="MPC33678.1"/>
    <property type="molecule type" value="Genomic_DNA"/>
</dbReference>
<reference evidence="1 2" key="1">
    <citation type="submission" date="2019-05" db="EMBL/GenBank/DDBJ databases">
        <title>Another draft genome of Portunus trituberculatus and its Hox gene families provides insights of decapod evolution.</title>
        <authorList>
            <person name="Jeong J.-H."/>
            <person name="Song I."/>
            <person name="Kim S."/>
            <person name="Choi T."/>
            <person name="Kim D."/>
            <person name="Ryu S."/>
            <person name="Kim W."/>
        </authorList>
    </citation>
    <scope>NUCLEOTIDE SEQUENCE [LARGE SCALE GENOMIC DNA]</scope>
    <source>
        <tissue evidence="1">Muscle</tissue>
    </source>
</reference>
<sequence length="53" mass="6084">MFTHSDWKVSAGWQEVNVNKQLPNKMCSSGDDDNCYQIKSSQVFNLHLQQQPA</sequence>
<evidence type="ECO:0000313" key="1">
    <source>
        <dbReference type="EMBL" id="MPC33678.1"/>
    </source>
</evidence>